<dbReference type="Pfam" id="PF07024">
    <property type="entry name" value="ImpE"/>
    <property type="match status" value="1"/>
</dbReference>
<proteinExistence type="predicted"/>
<accession>A0ABS6A4U8</accession>
<reference evidence="1 2" key="1">
    <citation type="submission" date="2021-05" db="EMBL/GenBank/DDBJ databases">
        <title>Draft genomes of bacteria isolated from model marine particles.</title>
        <authorList>
            <person name="Datta M.S."/>
            <person name="Schwartzman J.A."/>
            <person name="Enke T.N."/>
            <person name="Saavedra J."/>
            <person name="Cermak N."/>
            <person name="Cordero O.X."/>
        </authorList>
    </citation>
    <scope>NUCLEOTIDE SEQUENCE [LARGE SCALE GENOMIC DNA]</scope>
    <source>
        <strain evidence="1 2">D2M19</strain>
    </source>
</reference>
<evidence type="ECO:0000313" key="1">
    <source>
        <dbReference type="EMBL" id="MBU2873118.1"/>
    </source>
</evidence>
<protein>
    <submittedName>
        <fullName evidence="1">Virulence protein, SciE type</fullName>
    </submittedName>
</protein>
<dbReference type="Proteomes" id="UP000753376">
    <property type="component" value="Unassembled WGS sequence"/>
</dbReference>
<dbReference type="PIRSF" id="PIRSF029288">
    <property type="entry name" value="SciE_ImpE"/>
    <property type="match status" value="1"/>
</dbReference>
<organism evidence="1 2">
    <name type="scientific">Marinobacter salexigens</name>
    <dbReference type="NCBI Taxonomy" id="1925763"/>
    <lineage>
        <taxon>Bacteria</taxon>
        <taxon>Pseudomonadati</taxon>
        <taxon>Pseudomonadota</taxon>
        <taxon>Gammaproteobacteria</taxon>
        <taxon>Pseudomonadales</taxon>
        <taxon>Marinobacteraceae</taxon>
        <taxon>Marinobacter</taxon>
    </lineage>
</organism>
<dbReference type="RefSeq" id="WP_216006969.1">
    <property type="nucleotide sequence ID" value="NZ_JAHKPV010000001.1"/>
</dbReference>
<dbReference type="EMBL" id="JAHKPV010000001">
    <property type="protein sequence ID" value="MBU2873118.1"/>
    <property type="molecule type" value="Genomic_DNA"/>
</dbReference>
<name>A0ABS6A4U8_9GAMM</name>
<sequence length="265" mass="29080">MDVIKQHLASGNLAQAIEEVQQQVKAQPAAAELRASLIELLCVAGDLERADDMLGSLARHHPEWLAGAANLRQLIRAQQARLEFHQGKLAEDAVVCEAENLQTILALRAALNEQDFTAAEAAAISLEQQRPATEFQLGEVSGDIRDCDDSLCDFLEALSAEGKFYLWRWSDIESIDFHPPTSPVELVWRRADVELASGKQGEVFVPLVYAASDTDHERLGRVTEWRAHSDGLVTGIGLKQYLVGDDAVGLADVKRVERVAAVYAD</sequence>
<dbReference type="InterPro" id="IPR009211">
    <property type="entry name" value="TagJ"/>
</dbReference>
<gene>
    <name evidence="1" type="ORF">KO508_03770</name>
</gene>
<keyword evidence="2" id="KW-1185">Reference proteome</keyword>
<comment type="caution">
    <text evidence="1">The sequence shown here is derived from an EMBL/GenBank/DDBJ whole genome shotgun (WGS) entry which is preliminary data.</text>
</comment>
<evidence type="ECO:0000313" key="2">
    <source>
        <dbReference type="Proteomes" id="UP000753376"/>
    </source>
</evidence>